<comment type="caution">
    <text evidence="5">The sequence shown here is derived from an EMBL/GenBank/DDBJ whole genome shotgun (WGS) entry which is preliminary data.</text>
</comment>
<protein>
    <submittedName>
        <fullName evidence="5">Cyclin-dependent kinase inhibitor 7</fullName>
    </submittedName>
</protein>
<keyword evidence="2 5" id="KW-0649">Protein kinase inhibitor</keyword>
<evidence type="ECO:0000259" key="4">
    <source>
        <dbReference type="Pfam" id="PF02234"/>
    </source>
</evidence>
<dbReference type="Proteomes" id="UP001180020">
    <property type="component" value="Unassembled WGS sequence"/>
</dbReference>
<proteinExistence type="inferred from homology"/>
<feature type="region of interest" description="Disordered" evidence="3">
    <location>
        <begin position="143"/>
        <end position="182"/>
    </location>
</feature>
<dbReference type="Pfam" id="PF02234">
    <property type="entry name" value="CDI"/>
    <property type="match status" value="1"/>
</dbReference>
<dbReference type="InterPro" id="IPR044275">
    <property type="entry name" value="KRP"/>
</dbReference>
<evidence type="ECO:0000256" key="2">
    <source>
        <dbReference type="ARBA" id="ARBA00023013"/>
    </source>
</evidence>
<reference evidence="5" key="1">
    <citation type="journal article" date="2023" name="Nat. Commun.">
        <title>Diploid and tetraploid genomes of Acorus and the evolution of monocots.</title>
        <authorList>
            <person name="Ma L."/>
            <person name="Liu K.W."/>
            <person name="Li Z."/>
            <person name="Hsiao Y.Y."/>
            <person name="Qi Y."/>
            <person name="Fu T."/>
            <person name="Tang G.D."/>
            <person name="Zhang D."/>
            <person name="Sun W.H."/>
            <person name="Liu D.K."/>
            <person name="Li Y."/>
            <person name="Chen G.Z."/>
            <person name="Liu X.D."/>
            <person name="Liao X.Y."/>
            <person name="Jiang Y.T."/>
            <person name="Yu X."/>
            <person name="Hao Y."/>
            <person name="Huang J."/>
            <person name="Zhao X.W."/>
            <person name="Ke S."/>
            <person name="Chen Y.Y."/>
            <person name="Wu W.L."/>
            <person name="Hsu J.L."/>
            <person name="Lin Y.F."/>
            <person name="Huang M.D."/>
            <person name="Li C.Y."/>
            <person name="Huang L."/>
            <person name="Wang Z.W."/>
            <person name="Zhao X."/>
            <person name="Zhong W.Y."/>
            <person name="Peng D.H."/>
            <person name="Ahmad S."/>
            <person name="Lan S."/>
            <person name="Zhang J.S."/>
            <person name="Tsai W.C."/>
            <person name="Van de Peer Y."/>
            <person name="Liu Z.J."/>
        </authorList>
    </citation>
    <scope>NUCLEOTIDE SEQUENCE</scope>
    <source>
        <strain evidence="5">CP</strain>
    </source>
</reference>
<comment type="similarity">
    <text evidence="1">Belongs to the CDI family. ICK/KRP subfamily.</text>
</comment>
<feature type="domain" description="Cyclin-dependent kinase inhibitor" evidence="4">
    <location>
        <begin position="180"/>
        <end position="223"/>
    </location>
</feature>
<dbReference type="PIRSF" id="PIRSF017811">
    <property type="entry name" value="CDK_inhib_pln"/>
    <property type="match status" value="1"/>
</dbReference>
<dbReference type="Gene3D" id="4.10.365.10">
    <property type="entry name" value="p27"/>
    <property type="match status" value="1"/>
</dbReference>
<reference evidence="5" key="2">
    <citation type="submission" date="2023-06" db="EMBL/GenBank/DDBJ databases">
        <authorList>
            <person name="Ma L."/>
            <person name="Liu K.-W."/>
            <person name="Li Z."/>
            <person name="Hsiao Y.-Y."/>
            <person name="Qi Y."/>
            <person name="Fu T."/>
            <person name="Tang G."/>
            <person name="Zhang D."/>
            <person name="Sun W.-H."/>
            <person name="Liu D.-K."/>
            <person name="Li Y."/>
            <person name="Chen G.-Z."/>
            <person name="Liu X.-D."/>
            <person name="Liao X.-Y."/>
            <person name="Jiang Y.-T."/>
            <person name="Yu X."/>
            <person name="Hao Y."/>
            <person name="Huang J."/>
            <person name="Zhao X.-W."/>
            <person name="Ke S."/>
            <person name="Chen Y.-Y."/>
            <person name="Wu W.-L."/>
            <person name="Hsu J.-L."/>
            <person name="Lin Y.-F."/>
            <person name="Huang M.-D."/>
            <person name="Li C.-Y."/>
            <person name="Huang L."/>
            <person name="Wang Z.-W."/>
            <person name="Zhao X."/>
            <person name="Zhong W.-Y."/>
            <person name="Peng D.-H."/>
            <person name="Ahmad S."/>
            <person name="Lan S."/>
            <person name="Zhang J.-S."/>
            <person name="Tsai W.-C."/>
            <person name="Van De Peer Y."/>
            <person name="Liu Z.-J."/>
        </authorList>
    </citation>
    <scope>NUCLEOTIDE SEQUENCE</scope>
    <source>
        <strain evidence="5">CP</strain>
        <tissue evidence="5">Leaves</tissue>
    </source>
</reference>
<dbReference type="GO" id="GO:0005634">
    <property type="term" value="C:nucleus"/>
    <property type="evidence" value="ECO:0007669"/>
    <property type="project" value="InterPro"/>
</dbReference>
<evidence type="ECO:0000256" key="1">
    <source>
        <dbReference type="ARBA" id="ARBA00010274"/>
    </source>
</evidence>
<dbReference type="GO" id="GO:0051726">
    <property type="term" value="P:regulation of cell cycle"/>
    <property type="evidence" value="ECO:0007669"/>
    <property type="project" value="InterPro"/>
</dbReference>
<dbReference type="InterPro" id="IPR044898">
    <property type="entry name" value="CDI_dom_sf"/>
</dbReference>
<evidence type="ECO:0000313" key="5">
    <source>
        <dbReference type="EMBL" id="KAK1314513.1"/>
    </source>
</evidence>
<dbReference type="GO" id="GO:0004861">
    <property type="term" value="F:cyclin-dependent protein serine/threonine kinase inhibitor activity"/>
    <property type="evidence" value="ECO:0007669"/>
    <property type="project" value="InterPro"/>
</dbReference>
<dbReference type="AlphaFoldDB" id="A0AAV9EQM3"/>
<sequence>MGKCMRKCKSIGGVAVMEAAAKSAGGGGGGVRTRARTLALAAAAAAAASTAGAGSGRRRTESVAATEIQISSYLQLRSRRLVITTTRRASPANSQRDLCRSPAAASRCSSNASCELAGNGSLRSADLEGEEFETAVCSDCRNREATPSSDLRGGPESDSMDSTTRPSESNPRRRSSEVRMPSEAEIEEFLSAAEKAETKRFAEKYNYDVVKDAPLDGRYEWIRLKQ</sequence>
<name>A0AAV9EQM3_ACOCL</name>
<feature type="compositionally biased region" description="Basic and acidic residues" evidence="3">
    <location>
        <begin position="170"/>
        <end position="182"/>
    </location>
</feature>
<organism evidence="5 6">
    <name type="scientific">Acorus calamus</name>
    <name type="common">Sweet flag</name>
    <dbReference type="NCBI Taxonomy" id="4465"/>
    <lineage>
        <taxon>Eukaryota</taxon>
        <taxon>Viridiplantae</taxon>
        <taxon>Streptophyta</taxon>
        <taxon>Embryophyta</taxon>
        <taxon>Tracheophyta</taxon>
        <taxon>Spermatophyta</taxon>
        <taxon>Magnoliopsida</taxon>
        <taxon>Liliopsida</taxon>
        <taxon>Acoraceae</taxon>
        <taxon>Acorus</taxon>
    </lineage>
</organism>
<evidence type="ECO:0000256" key="3">
    <source>
        <dbReference type="SAM" id="MobiDB-lite"/>
    </source>
</evidence>
<dbReference type="InterPro" id="IPR003175">
    <property type="entry name" value="CDI_dom"/>
</dbReference>
<dbReference type="EMBL" id="JAUJYO010000006">
    <property type="protein sequence ID" value="KAK1314513.1"/>
    <property type="molecule type" value="Genomic_DNA"/>
</dbReference>
<evidence type="ECO:0000313" key="6">
    <source>
        <dbReference type="Proteomes" id="UP001180020"/>
    </source>
</evidence>
<keyword evidence="6" id="KW-1185">Reference proteome</keyword>
<gene>
    <name evidence="5" type="primary">KRP7</name>
    <name evidence="5" type="ORF">QJS10_CPA06g02367</name>
</gene>
<accession>A0AAV9EQM3</accession>
<dbReference type="PANTHER" id="PTHR46776">
    <property type="entry name" value="CYCLIN-DEPENDENT KINASE INHIBITOR 4-RELATED"/>
    <property type="match status" value="1"/>
</dbReference>